<accession>A6L693</accession>
<dbReference type="HOGENOM" id="CLU_2300202_0_0_10"/>
<sequence>MSSGRFFFTLIIQEISDLLSKETIHNNNIAPTIEVTRLPIIPVAAIPNKLNTQPPRTPPTIPTNKLIKRPKPPPLINLPATKPAIIPIIMYQIKYIRFIL</sequence>
<gene>
    <name evidence="1" type="ordered locus">BVU_3594</name>
</gene>
<organism evidence="1 2">
    <name type="scientific">Phocaeicola vulgatus (strain ATCC 8482 / DSM 1447 / JCM 5826 / CCUG 4940 / NBRC 14291 / NCTC 11154)</name>
    <name type="common">Bacteroides vulgatus</name>
    <dbReference type="NCBI Taxonomy" id="435590"/>
    <lineage>
        <taxon>Bacteria</taxon>
        <taxon>Pseudomonadati</taxon>
        <taxon>Bacteroidota</taxon>
        <taxon>Bacteroidia</taxon>
        <taxon>Bacteroidales</taxon>
        <taxon>Bacteroidaceae</taxon>
        <taxon>Phocaeicola</taxon>
    </lineage>
</organism>
<dbReference type="KEGG" id="bvu:BVU_3594"/>
<dbReference type="EMBL" id="CP000139">
    <property type="protein sequence ID" value="ABR41207.1"/>
    <property type="molecule type" value="Genomic_DNA"/>
</dbReference>
<dbReference type="Proteomes" id="UP000002861">
    <property type="component" value="Chromosome"/>
</dbReference>
<reference evidence="1 2" key="1">
    <citation type="journal article" date="2007" name="PLoS Biol.">
        <title>Evolution of symbiotic bacteria in the distal human intestine.</title>
        <authorList>
            <person name="Xu J."/>
            <person name="Mahowald M.A."/>
            <person name="Ley R.E."/>
            <person name="Lozupone C.A."/>
            <person name="Hamady M."/>
            <person name="Martens E.C."/>
            <person name="Henrissat B."/>
            <person name="Coutinho P.M."/>
            <person name="Minx P."/>
            <person name="Latreille P."/>
            <person name="Cordum H."/>
            <person name="Van Brunt A."/>
            <person name="Kim K."/>
            <person name="Fulton R.S."/>
            <person name="Fulton L.A."/>
            <person name="Clifton S.W."/>
            <person name="Wilson R.K."/>
            <person name="Knight R.D."/>
            <person name="Gordon J.I."/>
        </authorList>
    </citation>
    <scope>NUCLEOTIDE SEQUENCE [LARGE SCALE GENOMIC DNA]</scope>
    <source>
        <strain evidence="2">ATCC 8482 / DSM 1447 / JCM 5826 / CCUG 4940 / NBRC 14291 / NCTC 11154</strain>
    </source>
</reference>
<evidence type="ECO:0000313" key="1">
    <source>
        <dbReference type="EMBL" id="ABR41207.1"/>
    </source>
</evidence>
<dbReference type="PaxDb" id="435590-BVU_3594"/>
<protein>
    <submittedName>
        <fullName evidence="1">Uncharacterized protein</fullName>
    </submittedName>
</protein>
<dbReference type="STRING" id="435590.BVU_3594"/>
<dbReference type="AlphaFoldDB" id="A6L693"/>
<evidence type="ECO:0000313" key="2">
    <source>
        <dbReference type="Proteomes" id="UP000002861"/>
    </source>
</evidence>
<name>A6L693_PHOV8</name>
<proteinExistence type="predicted"/>